<reference evidence="1 2" key="1">
    <citation type="submission" date="2019-08" db="EMBL/GenBank/DDBJ databases">
        <title>The draft genome of Lelliottia nimipressuralis strain CICC 24156.</title>
        <authorList>
            <person name="Wu W."/>
            <person name="Feng Y."/>
            <person name="Zong Z."/>
        </authorList>
    </citation>
    <scope>NUCLEOTIDE SEQUENCE [LARGE SCALE GENOMIC DNA]</scope>
    <source>
        <strain evidence="1 2">CICC 24156</strain>
    </source>
</reference>
<proteinExistence type="predicted"/>
<dbReference type="RefSeq" id="WP_129035351.1">
    <property type="nucleotide sequence ID" value="NZ_CBCYIZ010000009.1"/>
</dbReference>
<dbReference type="EMBL" id="VTFR01000001">
    <property type="protein sequence ID" value="TYT35687.1"/>
    <property type="molecule type" value="Genomic_DNA"/>
</dbReference>
<comment type="caution">
    <text evidence="1">The sequence shown here is derived from an EMBL/GenBank/DDBJ whole genome shotgun (WGS) entry which is preliminary data.</text>
</comment>
<dbReference type="Pfam" id="PF06092">
    <property type="entry name" value="DUF943"/>
    <property type="match status" value="1"/>
</dbReference>
<dbReference type="Proteomes" id="UP000323910">
    <property type="component" value="Unassembled WGS sequence"/>
</dbReference>
<evidence type="ECO:0000313" key="1">
    <source>
        <dbReference type="EMBL" id="TYT35687.1"/>
    </source>
</evidence>
<gene>
    <name evidence="1" type="ORF">FZO59_00940</name>
</gene>
<evidence type="ECO:0000313" key="2">
    <source>
        <dbReference type="Proteomes" id="UP000323910"/>
    </source>
</evidence>
<keyword evidence="2" id="KW-1185">Reference proteome</keyword>
<organism evidence="1 2">
    <name type="scientific">Lelliottia nimipressuralis</name>
    <dbReference type="NCBI Taxonomy" id="69220"/>
    <lineage>
        <taxon>Bacteria</taxon>
        <taxon>Pseudomonadati</taxon>
        <taxon>Pseudomonadota</taxon>
        <taxon>Gammaproteobacteria</taxon>
        <taxon>Enterobacterales</taxon>
        <taxon>Enterobacteriaceae</taxon>
        <taxon>Lelliottia</taxon>
    </lineage>
</organism>
<accession>A0ABY3P8Y7</accession>
<dbReference type="InterPro" id="IPR010351">
    <property type="entry name" value="DUF943"/>
</dbReference>
<sequence>MRAIFFFKKPLTLIFLILAFYNAWTLQKVNILFSENVWLGHYVIAVDHLPLTDRDKISWFNDNKEILQNRYHILMDDFEQITIMEAVGGIKNSTSRRIDDYYCFTNITSDNRCVDKSMQMQIERDQDGTVTFYIHSAGGIYVQDTDGSVQKSNYERYFEDLDIRLNNSLDRWLFR</sequence>
<protein>
    <submittedName>
        <fullName evidence="1">DUF943 family protein</fullName>
    </submittedName>
</protein>
<name>A0ABY3P8Y7_9ENTR</name>